<sequence length="233" mass="24193">MSNPQDPNQWAQQGWQQPGQPGQQPGQPPQGAEPTQIAPQFGGQQPGQPYGAPTGDQTQVAPQFGGGQWQGQPGQPFPQGQPAPGQQPGQFGGYPGPQPGQPGQQYGQFAPQYAGQGVPGQPGAPKKSKNGLIIGIGAGAVIVIVLIVVLVGYLTGAFFGKKFDNAAVNEGVTKVLKENYNESDTKDVKCNTDGVKVEAGSTFQCDATISGKQRTVDVKVLDSDGKYQVGAPN</sequence>
<dbReference type="EMBL" id="JAUTIX010000002">
    <property type="protein sequence ID" value="MDP0397354.1"/>
    <property type="molecule type" value="Genomic_DNA"/>
</dbReference>
<evidence type="ECO:0000256" key="2">
    <source>
        <dbReference type="SAM" id="Phobius"/>
    </source>
</evidence>
<feature type="region of interest" description="Disordered" evidence="1">
    <location>
        <begin position="1"/>
        <end position="126"/>
    </location>
</feature>
<dbReference type="RefSeq" id="WP_220658811.1">
    <property type="nucleotide sequence ID" value="NZ_BAAAII010000005.1"/>
</dbReference>
<evidence type="ECO:0000259" key="3">
    <source>
        <dbReference type="Pfam" id="PF14230"/>
    </source>
</evidence>
<feature type="domain" description="DUF4333" evidence="3">
    <location>
        <begin position="149"/>
        <end position="225"/>
    </location>
</feature>
<evidence type="ECO:0000313" key="5">
    <source>
        <dbReference type="Proteomes" id="UP001178281"/>
    </source>
</evidence>
<dbReference type="Proteomes" id="UP001178281">
    <property type="component" value="Unassembled WGS sequence"/>
</dbReference>
<reference evidence="4" key="1">
    <citation type="submission" date="2023-08" db="EMBL/GenBank/DDBJ databases">
        <title>The draft genome of Tsukamurella strandjordii strain 050030.</title>
        <authorList>
            <person name="Zhao F."/>
            <person name="Feng Y."/>
            <person name="Zong Z."/>
        </authorList>
    </citation>
    <scope>NUCLEOTIDE SEQUENCE</scope>
    <source>
        <strain evidence="4">050030</strain>
    </source>
</reference>
<feature type="compositionally biased region" description="Low complexity" evidence="1">
    <location>
        <begin position="101"/>
        <end position="126"/>
    </location>
</feature>
<evidence type="ECO:0000256" key="1">
    <source>
        <dbReference type="SAM" id="MobiDB-lite"/>
    </source>
</evidence>
<protein>
    <submittedName>
        <fullName evidence="4">DUF4333 domain-containing protein</fullName>
    </submittedName>
</protein>
<feature type="compositionally biased region" description="Low complexity" evidence="1">
    <location>
        <begin position="39"/>
        <end position="53"/>
    </location>
</feature>
<feature type="transmembrane region" description="Helical" evidence="2">
    <location>
        <begin position="132"/>
        <end position="154"/>
    </location>
</feature>
<dbReference type="InterPro" id="IPR025637">
    <property type="entry name" value="DUF4333"/>
</dbReference>
<accession>A0AA90NMS9</accession>
<organism evidence="4 5">
    <name type="scientific">Tsukamurella strandjordii</name>
    <dbReference type="NCBI Taxonomy" id="147577"/>
    <lineage>
        <taxon>Bacteria</taxon>
        <taxon>Bacillati</taxon>
        <taxon>Actinomycetota</taxon>
        <taxon>Actinomycetes</taxon>
        <taxon>Mycobacteriales</taxon>
        <taxon>Tsukamurellaceae</taxon>
        <taxon>Tsukamurella</taxon>
    </lineage>
</organism>
<evidence type="ECO:0000313" key="4">
    <source>
        <dbReference type="EMBL" id="MDP0397354.1"/>
    </source>
</evidence>
<dbReference type="AlphaFoldDB" id="A0AA90NMS9"/>
<feature type="compositionally biased region" description="Low complexity" evidence="1">
    <location>
        <begin position="9"/>
        <end position="32"/>
    </location>
</feature>
<keyword evidence="2" id="KW-0472">Membrane</keyword>
<keyword evidence="5" id="KW-1185">Reference proteome</keyword>
<proteinExistence type="predicted"/>
<comment type="caution">
    <text evidence="4">The sequence shown here is derived from an EMBL/GenBank/DDBJ whole genome shotgun (WGS) entry which is preliminary data.</text>
</comment>
<keyword evidence="2" id="KW-0812">Transmembrane</keyword>
<keyword evidence="2" id="KW-1133">Transmembrane helix</keyword>
<gene>
    <name evidence="4" type="ORF">Q7X28_05390</name>
</gene>
<name>A0AA90NMS9_9ACTN</name>
<dbReference type="Pfam" id="PF14230">
    <property type="entry name" value="DUF4333"/>
    <property type="match status" value="1"/>
</dbReference>